<feature type="domain" description="DUF1835" evidence="1">
    <location>
        <begin position="46"/>
        <end position="140"/>
    </location>
</feature>
<feature type="domain" description="DUF3658" evidence="2">
    <location>
        <begin position="190"/>
        <end position="281"/>
    </location>
</feature>
<protein>
    <submittedName>
        <fullName evidence="3">Uncharacterized protein DUF1835</fullName>
    </submittedName>
</protein>
<proteinExistence type="predicted"/>
<organism evidence="3 4">
    <name type="scientific">Longicatena caecimuris</name>
    <dbReference type="NCBI Taxonomy" id="1796635"/>
    <lineage>
        <taxon>Bacteria</taxon>
        <taxon>Bacillati</taxon>
        <taxon>Bacillota</taxon>
        <taxon>Erysipelotrichia</taxon>
        <taxon>Erysipelotrichales</taxon>
        <taxon>Erysipelotrichaceae</taxon>
        <taxon>Longicatena</taxon>
    </lineage>
</organism>
<accession>A0A4R3T9S9</accession>
<keyword evidence="4" id="KW-1185">Reference proteome</keyword>
<dbReference type="RefSeq" id="WP_207901014.1">
    <property type="nucleotide sequence ID" value="NZ_JANKBG010000013.1"/>
</dbReference>
<evidence type="ECO:0000259" key="2">
    <source>
        <dbReference type="Pfam" id="PF12395"/>
    </source>
</evidence>
<evidence type="ECO:0000313" key="4">
    <source>
        <dbReference type="Proteomes" id="UP000295773"/>
    </source>
</evidence>
<name>A0A4R3T9S9_9FIRM</name>
<evidence type="ECO:0000259" key="1">
    <source>
        <dbReference type="Pfam" id="PF08874"/>
    </source>
</evidence>
<evidence type="ECO:0000313" key="3">
    <source>
        <dbReference type="EMBL" id="TCU58402.1"/>
    </source>
</evidence>
<dbReference type="Proteomes" id="UP000295773">
    <property type="component" value="Unassembled WGS sequence"/>
</dbReference>
<dbReference type="Pfam" id="PF08874">
    <property type="entry name" value="DUF1835"/>
    <property type="match status" value="1"/>
</dbReference>
<dbReference type="InterPro" id="IPR014973">
    <property type="entry name" value="DUF1835"/>
</dbReference>
<comment type="caution">
    <text evidence="3">The sequence shown here is derived from an EMBL/GenBank/DDBJ whole genome shotgun (WGS) entry which is preliminary data.</text>
</comment>
<reference evidence="3 4" key="1">
    <citation type="submission" date="2019-03" db="EMBL/GenBank/DDBJ databases">
        <title>Genomic Encyclopedia of Type Strains, Phase IV (KMG-IV): sequencing the most valuable type-strain genomes for metagenomic binning, comparative biology and taxonomic classification.</title>
        <authorList>
            <person name="Goeker M."/>
        </authorList>
    </citation>
    <scope>NUCLEOTIDE SEQUENCE [LARGE SCALE GENOMIC DNA]</scope>
    <source>
        <strain evidence="3 4">DSM 29481</strain>
    </source>
</reference>
<dbReference type="Pfam" id="PF12395">
    <property type="entry name" value="DUF3658"/>
    <property type="match status" value="1"/>
</dbReference>
<gene>
    <name evidence="3" type="ORF">EDD61_11326</name>
</gene>
<sequence length="295" mass="34311">MIEITFTESAGGGLKMAHALLHNQQSSSQTTLPTEIPPSFQAYVGENVFCFSLMLSVGKISEELFFSQRQDILQQLYHDLPKDLPSGTQMAKDCIEQTKQQMTMLKKRLQEKETIRIWYSQTPDDICGFYWFCHLLQQWQFSNTVYLLKLPDWEYHDGDHVNVNHLWSEVAPEAFFSYLPLQQVAPPSLIQYYAQCWHTLQEENGSLRAIINNNLLTVPLTFYDFLIIKTFAKFHKPVVEAFVIGKLLSKEAVGIHDTFLHARIQFLLQKKLLKCIEKAEDKPYYDKLLLSDYLM</sequence>
<dbReference type="AlphaFoldDB" id="A0A4R3T9S9"/>
<dbReference type="EMBL" id="SMBP01000013">
    <property type="protein sequence ID" value="TCU58402.1"/>
    <property type="molecule type" value="Genomic_DNA"/>
</dbReference>
<dbReference type="InterPro" id="IPR022123">
    <property type="entry name" value="DUF3658"/>
</dbReference>